<dbReference type="EMBL" id="JABEQJ010000007">
    <property type="protein sequence ID" value="MBB2159987.1"/>
    <property type="molecule type" value="Genomic_DNA"/>
</dbReference>
<proteinExistence type="predicted"/>
<protein>
    <recommendedName>
        <fullName evidence="1">NADP-dependent oxidoreductase domain-containing protein</fullName>
    </recommendedName>
</protein>
<evidence type="ECO:0000259" key="1">
    <source>
        <dbReference type="Pfam" id="PF00248"/>
    </source>
</evidence>
<organism evidence="2 3">
    <name type="scientific">Gluconacetobacter sacchari</name>
    <dbReference type="NCBI Taxonomy" id="92759"/>
    <lineage>
        <taxon>Bacteria</taxon>
        <taxon>Pseudomonadati</taxon>
        <taxon>Pseudomonadota</taxon>
        <taxon>Alphaproteobacteria</taxon>
        <taxon>Acetobacterales</taxon>
        <taxon>Acetobacteraceae</taxon>
        <taxon>Gluconacetobacter</taxon>
    </lineage>
</organism>
<sequence length="60" mass="6850">MAVAWLLHQPAVTAPVIGPRTTDQLRQCFRASDLKLDRHILEKLDLLSPEHKSAPEDYAW</sequence>
<evidence type="ECO:0000313" key="3">
    <source>
        <dbReference type="Proteomes" id="UP000589085"/>
    </source>
</evidence>
<dbReference type="Gene3D" id="3.20.20.100">
    <property type="entry name" value="NADP-dependent oxidoreductase domain"/>
    <property type="match status" value="1"/>
</dbReference>
<accession>A0A7W4NLJ9</accession>
<feature type="domain" description="NADP-dependent oxidoreductase" evidence="1">
    <location>
        <begin position="1"/>
        <end position="45"/>
    </location>
</feature>
<dbReference type="InterPro" id="IPR023210">
    <property type="entry name" value="NADP_OxRdtase_dom"/>
</dbReference>
<evidence type="ECO:0000313" key="2">
    <source>
        <dbReference type="EMBL" id="MBB2159987.1"/>
    </source>
</evidence>
<name>A0A7W4NLJ9_9PROT</name>
<dbReference type="SUPFAM" id="SSF51430">
    <property type="entry name" value="NAD(P)-linked oxidoreductase"/>
    <property type="match status" value="1"/>
</dbReference>
<reference evidence="2 3" key="1">
    <citation type="submission" date="2020-04" db="EMBL/GenBank/DDBJ databases">
        <title>Description of novel Gluconacetobacter.</title>
        <authorList>
            <person name="Sombolestani A."/>
        </authorList>
    </citation>
    <scope>NUCLEOTIDE SEQUENCE [LARGE SCALE GENOMIC DNA]</scope>
    <source>
        <strain evidence="2 3">LMG 19747</strain>
    </source>
</reference>
<gene>
    <name evidence="2" type="ORF">HLH48_07340</name>
</gene>
<dbReference type="Pfam" id="PF00248">
    <property type="entry name" value="Aldo_ket_red"/>
    <property type="match status" value="1"/>
</dbReference>
<comment type="caution">
    <text evidence="2">The sequence shown here is derived from an EMBL/GenBank/DDBJ whole genome shotgun (WGS) entry which is preliminary data.</text>
</comment>
<dbReference type="AlphaFoldDB" id="A0A7W4NLJ9"/>
<dbReference type="InterPro" id="IPR036812">
    <property type="entry name" value="NAD(P)_OxRdtase_dom_sf"/>
</dbReference>
<dbReference type="Proteomes" id="UP000589085">
    <property type="component" value="Unassembled WGS sequence"/>
</dbReference>